<comment type="similarity">
    <text evidence="1">Belongs to the glycosyltransferase 2 family.</text>
</comment>
<dbReference type="SUPFAM" id="SSF53448">
    <property type="entry name" value="Nucleotide-diphospho-sugar transferases"/>
    <property type="match status" value="1"/>
</dbReference>
<evidence type="ECO:0000256" key="3">
    <source>
        <dbReference type="ARBA" id="ARBA00022679"/>
    </source>
</evidence>
<evidence type="ECO:0000313" key="5">
    <source>
        <dbReference type="EMBL" id="KKW00302.1"/>
    </source>
</evidence>
<proteinExistence type="inferred from homology"/>
<comment type="caution">
    <text evidence="5">The sequence shown here is derived from an EMBL/GenBank/DDBJ whole genome shotgun (WGS) entry which is preliminary data.</text>
</comment>
<evidence type="ECO:0000256" key="1">
    <source>
        <dbReference type="ARBA" id="ARBA00006739"/>
    </source>
</evidence>
<evidence type="ECO:0000256" key="2">
    <source>
        <dbReference type="ARBA" id="ARBA00022676"/>
    </source>
</evidence>
<dbReference type="PANTHER" id="PTHR43179">
    <property type="entry name" value="RHAMNOSYLTRANSFERASE WBBL"/>
    <property type="match status" value="1"/>
</dbReference>
<evidence type="ECO:0000313" key="6">
    <source>
        <dbReference type="Proteomes" id="UP000034637"/>
    </source>
</evidence>
<dbReference type="Pfam" id="PF00535">
    <property type="entry name" value="Glycos_transf_2"/>
    <property type="match status" value="1"/>
</dbReference>
<evidence type="ECO:0000259" key="4">
    <source>
        <dbReference type="Pfam" id="PF00535"/>
    </source>
</evidence>
<protein>
    <submittedName>
        <fullName evidence="5">Glycosyl transferase, family 2</fullName>
    </submittedName>
</protein>
<sequence length="290" mass="33020">MTTSVVIPAFNGRKFLAANLPAVLSLNADEFIVVDDASADDTSRFLQQNYPQIKILRHTQNLGFPISVNRGVGTASGEIVILLNQDVKPRSDLLRASLPHFKNPAVFAVTFNEENRSWAQAKFKTGFIEYKNGFKDKRIHPSFWASGGSAAFSRTLWNELGGFDPIFSPGYAEDQDLGFRAYKRGYQIIWDPKAAVEHASPESTFSKSFSPARLRYIKERNFLLVHWKNLDPVNLKSNIYHLISKIFHHPGFIVPTLMALTRLPRVLSFRRRERRFIKLNDTAIFAKFSK</sequence>
<dbReference type="InterPro" id="IPR029044">
    <property type="entry name" value="Nucleotide-diphossugar_trans"/>
</dbReference>
<name>A0A0G1XCL9_9BACT</name>
<organism evidence="5 6">
    <name type="scientific">Candidatus Amesbacteria bacterium GW2011_GWA1_48_9</name>
    <dbReference type="NCBI Taxonomy" id="1618355"/>
    <lineage>
        <taxon>Bacteria</taxon>
        <taxon>Candidatus Amesiibacteriota</taxon>
    </lineage>
</organism>
<dbReference type="InterPro" id="IPR001173">
    <property type="entry name" value="Glyco_trans_2-like"/>
</dbReference>
<gene>
    <name evidence="5" type="ORF">UY33_C0013G0014</name>
</gene>
<reference evidence="5 6" key="1">
    <citation type="journal article" date="2015" name="Nature">
        <title>rRNA introns, odd ribosomes, and small enigmatic genomes across a large radiation of phyla.</title>
        <authorList>
            <person name="Brown C.T."/>
            <person name="Hug L.A."/>
            <person name="Thomas B.C."/>
            <person name="Sharon I."/>
            <person name="Castelle C.J."/>
            <person name="Singh A."/>
            <person name="Wilkins M.J."/>
            <person name="Williams K.H."/>
            <person name="Banfield J.F."/>
        </authorList>
    </citation>
    <scope>NUCLEOTIDE SEQUENCE [LARGE SCALE GENOMIC DNA]</scope>
</reference>
<accession>A0A0G1XCL9</accession>
<dbReference type="PANTHER" id="PTHR43179:SF12">
    <property type="entry name" value="GALACTOFURANOSYLTRANSFERASE GLFT2"/>
    <property type="match status" value="1"/>
</dbReference>
<dbReference type="EMBL" id="LCPP01000013">
    <property type="protein sequence ID" value="KKW00302.1"/>
    <property type="molecule type" value="Genomic_DNA"/>
</dbReference>
<dbReference type="Proteomes" id="UP000034637">
    <property type="component" value="Unassembled WGS sequence"/>
</dbReference>
<keyword evidence="2" id="KW-0328">Glycosyltransferase</keyword>
<keyword evidence="3 5" id="KW-0808">Transferase</keyword>
<dbReference type="GO" id="GO:0016757">
    <property type="term" value="F:glycosyltransferase activity"/>
    <property type="evidence" value="ECO:0007669"/>
    <property type="project" value="UniProtKB-KW"/>
</dbReference>
<dbReference type="Gene3D" id="3.90.550.10">
    <property type="entry name" value="Spore Coat Polysaccharide Biosynthesis Protein SpsA, Chain A"/>
    <property type="match status" value="1"/>
</dbReference>
<dbReference type="AlphaFoldDB" id="A0A0G1XCL9"/>
<feature type="domain" description="Glycosyltransferase 2-like" evidence="4">
    <location>
        <begin position="4"/>
        <end position="137"/>
    </location>
</feature>